<feature type="binding site" evidence="13">
    <location>
        <position position="506"/>
    </location>
    <ligand>
        <name>Zn(2+)</name>
        <dbReference type="ChEBI" id="CHEBI:29105"/>
        <label>2</label>
        <note>catalytic</note>
    </ligand>
</feature>
<feature type="binding site" evidence="13">
    <location>
        <position position="447"/>
    </location>
    <ligand>
        <name>Zn(2+)</name>
        <dbReference type="ChEBI" id="CHEBI:29105"/>
        <label>1</label>
    </ligand>
</feature>
<dbReference type="InterPro" id="IPR036365">
    <property type="entry name" value="PGBD-like_sf"/>
</dbReference>
<comment type="cofactor">
    <cofactor evidence="13">
        <name>Zn(2+)</name>
        <dbReference type="ChEBI" id="CHEBI:29105"/>
    </cofactor>
    <text evidence="13">Binds 2 Zn(2+) ions per subunit.</text>
</comment>
<dbReference type="GO" id="GO:0098552">
    <property type="term" value="C:side of membrane"/>
    <property type="evidence" value="ECO:0007669"/>
    <property type="project" value="UniProtKB-KW"/>
</dbReference>
<evidence type="ECO:0000256" key="3">
    <source>
        <dbReference type="ARBA" id="ARBA00022622"/>
    </source>
</evidence>
<keyword evidence="6 15" id="KW-0732">Signal</keyword>
<dbReference type="OrthoDB" id="406838at2759"/>
<sequence length="543" mass="60446">MVSKTCLLFALCFLFSAIFLPTIQSKNNNPFQFLQSLENVQKIDHNYTGIKDLKKYLKRFGYLKNYDDNVPAGLEDAHDNDLLAAIKLYQRSFRLNVTGILDSDTVTQMMKPRCGVPDHVMIKPKNHGHHDDKGKSFHTVAHYQFIPGNPRWSNKQLTYTFSSTAQVPDDLNVRSAFKSAFQSWAQVTDFSFEEVAAGGSDDADIVIGFHRGAHGDRNPFDGFQGVLAHSFPPTAGTSHYDADEKWSSNSNPGPDELDLESVALHEIGHVLGLGHETGLREAVMYPTINYGQTKRDLNDDDIQGLEDAHDNDLLAAIKLYQRSFRLNVTGILDSDTVTQMMKPRCGVPDHVMIKPKNHGHQDDKGKSFHTVAHYQFIPGNPRWSNKQLTYTFSSTAQVPDDLNVRSAFKSAFQSWAQVTDFSFEEVAAGGSDDADIVIGFHRGAHGDRNPFDGFQGVLAHSFPPTAGTSHYDADEKWSSNSNPGLDELDLESVALHEIGHVLGLGHETGLREAVMYPTISYGQTKRDLNDDDIQGIRSLYNLS</sequence>
<feature type="domain" description="Peptidase metallopeptidase" evidence="16">
    <location>
        <begin position="379"/>
        <end position="542"/>
    </location>
</feature>
<dbReference type="PANTHER" id="PTHR10201">
    <property type="entry name" value="MATRIX METALLOPROTEINASE"/>
    <property type="match status" value="1"/>
</dbReference>
<keyword evidence="10" id="KW-0865">Zymogen</keyword>
<keyword evidence="3" id="KW-0472">Membrane</keyword>
<evidence type="ECO:0000256" key="15">
    <source>
        <dbReference type="SAM" id="SignalP"/>
    </source>
</evidence>
<keyword evidence="13" id="KW-0106">Calcium</keyword>
<evidence type="ECO:0000313" key="18">
    <source>
        <dbReference type="Proteomes" id="UP000323000"/>
    </source>
</evidence>
<evidence type="ECO:0000256" key="6">
    <source>
        <dbReference type="ARBA" id="ARBA00022729"/>
    </source>
</evidence>
<protein>
    <recommendedName>
        <fullName evidence="16">Peptidase metallopeptidase domain-containing protein</fullName>
    </recommendedName>
</protein>
<keyword evidence="7" id="KW-0378">Hydrolase</keyword>
<dbReference type="SUPFAM" id="SSF55486">
    <property type="entry name" value="Metalloproteases ('zincins'), catalytic domain"/>
    <property type="match status" value="2"/>
</dbReference>
<evidence type="ECO:0000256" key="8">
    <source>
        <dbReference type="ARBA" id="ARBA00022833"/>
    </source>
</evidence>
<dbReference type="GO" id="GO:0004222">
    <property type="term" value="F:metalloendopeptidase activity"/>
    <property type="evidence" value="ECO:0007669"/>
    <property type="project" value="InterPro"/>
</dbReference>
<feature type="binding site" evidence="13">
    <location>
        <position position="496"/>
    </location>
    <ligand>
        <name>Zn(2+)</name>
        <dbReference type="ChEBI" id="CHEBI:29105"/>
        <label>2</label>
        <note>catalytic</note>
    </ligand>
</feature>
<feature type="binding site" evidence="13">
    <location>
        <position position="453"/>
    </location>
    <ligand>
        <name>Ca(2+)</name>
        <dbReference type="ChEBI" id="CHEBI:29108"/>
        <label>3</label>
    </ligand>
</feature>
<dbReference type="GO" id="GO:0008270">
    <property type="term" value="F:zinc ion binding"/>
    <property type="evidence" value="ECO:0007669"/>
    <property type="project" value="InterPro"/>
</dbReference>
<keyword evidence="18" id="KW-1185">Reference proteome</keyword>
<dbReference type="EMBL" id="VAHF01000012">
    <property type="protein sequence ID" value="TXG49383.1"/>
    <property type="molecule type" value="Genomic_DNA"/>
</dbReference>
<evidence type="ECO:0000256" key="5">
    <source>
        <dbReference type="ARBA" id="ARBA00022723"/>
    </source>
</evidence>
<dbReference type="GO" id="GO:0030198">
    <property type="term" value="P:extracellular matrix organization"/>
    <property type="evidence" value="ECO:0007669"/>
    <property type="project" value="TreeGrafter"/>
</dbReference>
<feature type="binding site" evidence="13">
    <location>
        <position position="452"/>
    </location>
    <ligand>
        <name>Ca(2+)</name>
        <dbReference type="ChEBI" id="CHEBI:29108"/>
        <label>3</label>
    </ligand>
</feature>
<evidence type="ECO:0000256" key="1">
    <source>
        <dbReference type="ARBA" id="ARBA00004471"/>
    </source>
</evidence>
<comment type="cofactor">
    <cofactor evidence="13">
        <name>Ca(2+)</name>
        <dbReference type="ChEBI" id="CHEBI:29108"/>
    </cofactor>
    <text evidence="13">Can bind about 5 Ca(2+) ions per subunit.</text>
</comment>
<comment type="subcellular location">
    <subcellularLocation>
        <location evidence="1">Cell membrane</location>
        <topology evidence="1">Lipid-anchor</topology>
        <topology evidence="1">GPI-anchor</topology>
        <orientation evidence="1">Extracellular side</orientation>
    </subcellularLocation>
</comment>
<feature type="short sequence motif" description="Cysteine switch" evidence="14">
    <location>
        <begin position="343"/>
        <end position="371"/>
    </location>
</feature>
<dbReference type="Pfam" id="PF01471">
    <property type="entry name" value="PG_binding_1"/>
    <property type="match status" value="2"/>
</dbReference>
<keyword evidence="9" id="KW-0482">Metalloprotease</keyword>
<feature type="binding site" evidence="13">
    <location>
        <position position="515"/>
    </location>
    <ligand>
        <name>Zn(2+)</name>
        <dbReference type="ChEBI" id="CHEBI:29105"/>
        <label>2</label>
        <note>catalytic</note>
    </ligand>
</feature>
<feature type="binding site" evidence="13">
    <location>
        <position position="500"/>
    </location>
    <ligand>
        <name>Zn(2+)</name>
        <dbReference type="ChEBI" id="CHEBI:29105"/>
        <label>2</label>
        <note>catalytic</note>
    </ligand>
</feature>
<evidence type="ECO:0000256" key="2">
    <source>
        <dbReference type="ARBA" id="ARBA00009614"/>
    </source>
</evidence>
<dbReference type="SMART" id="SM00235">
    <property type="entry name" value="ZnMc"/>
    <property type="match status" value="2"/>
</dbReference>
<keyword evidence="4" id="KW-0645">Protease</keyword>
<feature type="signal peptide" evidence="15">
    <location>
        <begin position="1"/>
        <end position="25"/>
    </location>
</feature>
<feature type="binding site" description="in inhibited form" evidence="13">
    <location>
        <position position="345"/>
    </location>
    <ligand>
        <name>Zn(2+)</name>
        <dbReference type="ChEBI" id="CHEBI:29105"/>
        <label>2</label>
        <note>catalytic</note>
    </ligand>
</feature>
<dbReference type="PRINTS" id="PR00138">
    <property type="entry name" value="MATRIXIN"/>
</dbReference>
<evidence type="ECO:0000256" key="12">
    <source>
        <dbReference type="PIRSR" id="PIRSR621190-1"/>
    </source>
</evidence>
<evidence type="ECO:0000256" key="11">
    <source>
        <dbReference type="ARBA" id="ARBA00023180"/>
    </source>
</evidence>
<feature type="domain" description="Peptidase metallopeptidase" evidence="16">
    <location>
        <begin position="148"/>
        <end position="311"/>
    </location>
</feature>
<evidence type="ECO:0000313" key="17">
    <source>
        <dbReference type="EMBL" id="TXG49383.1"/>
    </source>
</evidence>
<evidence type="ECO:0000256" key="10">
    <source>
        <dbReference type="ARBA" id="ARBA00023145"/>
    </source>
</evidence>
<dbReference type="InterPro" id="IPR006026">
    <property type="entry name" value="Peptidase_Metallo"/>
</dbReference>
<evidence type="ECO:0000256" key="14">
    <source>
        <dbReference type="PIRSR" id="PIRSR621190-5"/>
    </source>
</evidence>
<dbReference type="InterPro" id="IPR021190">
    <property type="entry name" value="Pept_M10A"/>
</dbReference>
<reference evidence="18" key="1">
    <citation type="journal article" date="2019" name="Gigascience">
        <title>De novo genome assembly of the endangered Acer yangbiense, a plant species with extremely small populations endemic to Yunnan Province, China.</title>
        <authorList>
            <person name="Yang J."/>
            <person name="Wariss H.M."/>
            <person name="Tao L."/>
            <person name="Zhang R."/>
            <person name="Yun Q."/>
            <person name="Hollingsworth P."/>
            <person name="Dao Z."/>
            <person name="Luo G."/>
            <person name="Guo H."/>
            <person name="Ma Y."/>
            <person name="Sun W."/>
        </authorList>
    </citation>
    <scope>NUCLEOTIDE SEQUENCE [LARGE SCALE GENOMIC DNA]</scope>
    <source>
        <strain evidence="18">cv. Malutang</strain>
    </source>
</reference>
<dbReference type="Pfam" id="PF00413">
    <property type="entry name" value="Peptidase_M10"/>
    <property type="match status" value="2"/>
</dbReference>
<feature type="binding site" evidence="13">
    <location>
        <position position="460"/>
    </location>
    <ligand>
        <name>Zn(2+)</name>
        <dbReference type="ChEBI" id="CHEBI:29105"/>
        <label>1</label>
    </ligand>
</feature>
<keyword evidence="3" id="KW-0449">Lipoprotein</keyword>
<evidence type="ECO:0000256" key="9">
    <source>
        <dbReference type="ARBA" id="ARBA00023049"/>
    </source>
</evidence>
<feature type="chain" id="PRO_5023084291" description="Peptidase metallopeptidase domain-containing protein" evidence="15">
    <location>
        <begin position="26"/>
        <end position="543"/>
    </location>
</feature>
<dbReference type="CDD" id="cd04278">
    <property type="entry name" value="ZnMc_MMP"/>
    <property type="match status" value="2"/>
</dbReference>
<dbReference type="GO" id="GO:0031012">
    <property type="term" value="C:extracellular matrix"/>
    <property type="evidence" value="ECO:0007669"/>
    <property type="project" value="InterPro"/>
</dbReference>
<feature type="binding site" evidence="13">
    <location>
        <position position="435"/>
    </location>
    <ligand>
        <name>Ca(2+)</name>
        <dbReference type="ChEBI" id="CHEBI:29108"/>
        <label>2</label>
    </ligand>
</feature>
<dbReference type="GO" id="GO:0005886">
    <property type="term" value="C:plasma membrane"/>
    <property type="evidence" value="ECO:0007669"/>
    <property type="project" value="UniProtKB-SubCell"/>
</dbReference>
<keyword evidence="3" id="KW-0336">GPI-anchor</keyword>
<dbReference type="InterPro" id="IPR001818">
    <property type="entry name" value="Pept_M10_metallopeptidase"/>
</dbReference>
<dbReference type="InterPro" id="IPR033739">
    <property type="entry name" value="M10A_MMP"/>
</dbReference>
<evidence type="ECO:0000256" key="7">
    <source>
        <dbReference type="ARBA" id="ARBA00022801"/>
    </source>
</evidence>
<feature type="binding site" evidence="13">
    <location>
        <position position="475"/>
    </location>
    <ligand>
        <name>Ca(2+)</name>
        <dbReference type="ChEBI" id="CHEBI:29108"/>
        <label>1</label>
    </ligand>
</feature>
<dbReference type="GO" id="GO:0030574">
    <property type="term" value="P:collagen catabolic process"/>
    <property type="evidence" value="ECO:0007669"/>
    <property type="project" value="TreeGrafter"/>
</dbReference>
<dbReference type="SUPFAM" id="SSF47090">
    <property type="entry name" value="PGBD-like"/>
    <property type="match status" value="2"/>
</dbReference>
<proteinExistence type="inferred from homology"/>
<keyword evidence="5 13" id="KW-0479">Metal-binding</keyword>
<dbReference type="InterPro" id="IPR002477">
    <property type="entry name" value="Peptidoglycan-bd-like"/>
</dbReference>
<dbReference type="Gene3D" id="3.40.390.10">
    <property type="entry name" value="Collagenase (Catalytic Domain)"/>
    <property type="match status" value="2"/>
</dbReference>
<gene>
    <name evidence="17" type="ORF">EZV62_025258</name>
</gene>
<evidence type="ECO:0000259" key="16">
    <source>
        <dbReference type="SMART" id="SM00235"/>
    </source>
</evidence>
<accession>A0A5C7GXA7</accession>
<keyword evidence="8 13" id="KW-0862">Zinc</keyword>
<dbReference type="Proteomes" id="UP000323000">
    <property type="component" value="Chromosome 12"/>
</dbReference>
<dbReference type="GO" id="GO:0006508">
    <property type="term" value="P:proteolysis"/>
    <property type="evidence" value="ECO:0007669"/>
    <property type="project" value="UniProtKB-KW"/>
</dbReference>
<comment type="similarity">
    <text evidence="2">Belongs to the peptidase M10A family. Matrix metalloproteinases (MMPs) subfamily.</text>
</comment>
<feature type="active site" evidence="12">
    <location>
        <position position="497"/>
    </location>
</feature>
<evidence type="ECO:0000256" key="4">
    <source>
        <dbReference type="ARBA" id="ARBA00022670"/>
    </source>
</evidence>
<name>A0A5C7GXA7_9ROSI</name>
<feature type="binding site" evidence="13">
    <location>
        <position position="472"/>
    </location>
    <ligand>
        <name>Ca(2+)</name>
        <dbReference type="ChEBI" id="CHEBI:29108"/>
        <label>3</label>
    </ligand>
</feature>
<feature type="binding site" evidence="13">
    <location>
        <position position="445"/>
    </location>
    <ligand>
        <name>Zn(2+)</name>
        <dbReference type="ChEBI" id="CHEBI:29105"/>
        <label>1</label>
    </ligand>
</feature>
<evidence type="ECO:0000256" key="13">
    <source>
        <dbReference type="PIRSR" id="PIRSR621190-2"/>
    </source>
</evidence>
<keyword evidence="11" id="KW-0325">Glycoprotein</keyword>
<dbReference type="PANTHER" id="PTHR10201:SF213">
    <property type="entry name" value="METALLOENDOPROTEINASE 2-MMP-LIKE"/>
    <property type="match status" value="1"/>
</dbReference>
<feature type="binding site" evidence="13">
    <location>
        <position position="470"/>
    </location>
    <ligand>
        <name>Zn(2+)</name>
        <dbReference type="ChEBI" id="CHEBI:29105"/>
        <label>1</label>
    </ligand>
</feature>
<comment type="caution">
    <text evidence="17">The sequence shown here is derived from an EMBL/GenBank/DDBJ whole genome shotgun (WGS) entry which is preliminary data.</text>
</comment>
<dbReference type="FunFam" id="3.40.390.10:FF:000018">
    <property type="entry name" value="Metalloendoproteinase 1"/>
    <property type="match status" value="2"/>
</dbReference>
<feature type="binding site" evidence="13">
    <location>
        <position position="475"/>
    </location>
    <ligand>
        <name>Ca(2+)</name>
        <dbReference type="ChEBI" id="CHEBI:29108"/>
        <label>3</label>
    </ligand>
</feature>
<dbReference type="InterPro" id="IPR024079">
    <property type="entry name" value="MetalloPept_cat_dom_sf"/>
</dbReference>
<dbReference type="AlphaFoldDB" id="A0A5C7GXA7"/>
<organism evidence="17 18">
    <name type="scientific">Acer yangbiense</name>
    <dbReference type="NCBI Taxonomy" id="1000413"/>
    <lineage>
        <taxon>Eukaryota</taxon>
        <taxon>Viridiplantae</taxon>
        <taxon>Streptophyta</taxon>
        <taxon>Embryophyta</taxon>
        <taxon>Tracheophyta</taxon>
        <taxon>Spermatophyta</taxon>
        <taxon>Magnoliopsida</taxon>
        <taxon>eudicotyledons</taxon>
        <taxon>Gunneridae</taxon>
        <taxon>Pentapetalae</taxon>
        <taxon>rosids</taxon>
        <taxon>malvids</taxon>
        <taxon>Sapindales</taxon>
        <taxon>Sapindaceae</taxon>
        <taxon>Hippocastanoideae</taxon>
        <taxon>Acereae</taxon>
        <taxon>Acer</taxon>
    </lineage>
</organism>